<evidence type="ECO:0000313" key="3">
    <source>
        <dbReference type="Proteomes" id="UP000677054"/>
    </source>
</evidence>
<dbReference type="EMBL" id="LR903747">
    <property type="protein sequence ID" value="CAD7252243.1"/>
    <property type="molecule type" value="Genomic_DNA"/>
</dbReference>
<feature type="compositionally biased region" description="Basic and acidic residues" evidence="1">
    <location>
        <begin position="102"/>
        <end position="132"/>
    </location>
</feature>
<proteinExistence type="predicted"/>
<dbReference type="Proteomes" id="UP000677054">
    <property type="component" value="Unassembled WGS sequence"/>
</dbReference>
<gene>
    <name evidence="2" type="ORF">DSTB1V02_LOCUS12001</name>
</gene>
<name>A0A7R9FRI0_9CRUS</name>
<organism evidence="2">
    <name type="scientific">Darwinula stevensoni</name>
    <dbReference type="NCBI Taxonomy" id="69355"/>
    <lineage>
        <taxon>Eukaryota</taxon>
        <taxon>Metazoa</taxon>
        <taxon>Ecdysozoa</taxon>
        <taxon>Arthropoda</taxon>
        <taxon>Crustacea</taxon>
        <taxon>Oligostraca</taxon>
        <taxon>Ostracoda</taxon>
        <taxon>Podocopa</taxon>
        <taxon>Podocopida</taxon>
        <taxon>Darwinulocopina</taxon>
        <taxon>Darwinuloidea</taxon>
        <taxon>Darwinulidae</taxon>
        <taxon>Darwinula</taxon>
    </lineage>
</organism>
<dbReference type="EMBL" id="CAJPEV010004230">
    <property type="protein sequence ID" value="CAG0901438.1"/>
    <property type="molecule type" value="Genomic_DNA"/>
</dbReference>
<reference evidence="2" key="1">
    <citation type="submission" date="2020-11" db="EMBL/GenBank/DDBJ databases">
        <authorList>
            <person name="Tran Van P."/>
        </authorList>
    </citation>
    <scope>NUCLEOTIDE SEQUENCE</scope>
</reference>
<accession>A0A7R9FRI0</accession>
<protein>
    <submittedName>
        <fullName evidence="2">Uncharacterized protein</fullName>
    </submittedName>
</protein>
<feature type="region of interest" description="Disordered" evidence="1">
    <location>
        <begin position="90"/>
        <end position="142"/>
    </location>
</feature>
<keyword evidence="3" id="KW-1185">Reference proteome</keyword>
<evidence type="ECO:0000256" key="1">
    <source>
        <dbReference type="SAM" id="MobiDB-lite"/>
    </source>
</evidence>
<evidence type="ECO:0000313" key="2">
    <source>
        <dbReference type="EMBL" id="CAD7252243.1"/>
    </source>
</evidence>
<sequence>MARMAMGVGRDGVDEDKYVGRRCGNPHPETTGNVEYIYYDGKLPAPVGGTAIFTCGEGQVFGDGAPRHNAICYGGDTWILSFSTLPECLGELGGDPEGEYGGDPKDEYGGDPKDEYGGDPKDEYGGDPKDEYGGGEEYGAYE</sequence>
<dbReference type="AlphaFoldDB" id="A0A7R9FRI0"/>